<gene>
    <name evidence="1" type="ORF">KC222_13575</name>
</gene>
<comment type="caution">
    <text evidence="1">The sequence shown here is derived from an EMBL/GenBank/DDBJ whole genome shotgun (WGS) entry which is preliminary data.</text>
</comment>
<sequence>MLNLTPNTYNASSLAKNDYLTRRHSFSVGDAVTFTGNIKEINNSPTTFMRNKSIADLTPVDNNNTLHSLAKIKYNKTLAADISSKNYVYCGMATMLPINSLGMSIDNDGHLVLIKGKQYDLFKGLFVKNTSGYQYKTAQLINEKCNIRFKELYINDEGLLIGVDRDTEKHYSIEISTPETNINTSEQLVDLNFSEYREKNGTDELAFKTDDNTFSSYFCKNGRLYLKSIRKENNIKDYAFMLYEMKIPLPSGFSVISLKNSMGFLQIETSNGKKERVFFINPKHISNKKLSVKRISHKPPQSFSSRLGNDPHEKYHAGLPFTSDRKANFSSTMIPLFSSIADNFRTQIKRSKSCSAEGLKKQTLIHAAKAIDPGVGGIYATLSAKIRAASGQAAGKITRKGELYDRNINILGSPHHPLSRVVDTALKIEPELKTSESLLHLAKQIKPKEAIHLTRTDRIAAFFGISSGGVPFAPGWFAGVVGELSNSHNLTMSKTETGNIRLSFSNRQKSAATGLAGTGQGLEKTILNATDIDFMTIMPFEANAIMAAKCISGNDFSFELLEEDFYKFATQFTHPQKRSEIKSIIINKSEAEKIKEKEFVIKIEARSEFRLQAGRMADANTYMVMPRTAVGARLALDLLNLKSKTSKSAEDKENTFSAKKQNIKITTLSHDANLFAEWKIMPVAMYQSENGMRLCQPLPLLEENKPLSKTYSQEGLSLVDTQSTKNKKPTPDHVFHNTKNISSVEKTPIFITLDDKKKLKKVLSLKKMAMVDKRMSLVHETVDHLRKTLLAQERDSQNKACVINVISHYELIPGIHPALHDSSNVKSPKGTIHSVDGKKSYRLKKLEFRRVSSLQLRQATIPLPILSFSSTNGITYDQHLGEIDFQYNNSDMSPVSVRRKLATLY</sequence>
<accession>A0ABS6DJ02</accession>
<proteinExistence type="predicted"/>
<evidence type="ECO:0000313" key="1">
    <source>
        <dbReference type="EMBL" id="MBU4683037.1"/>
    </source>
</evidence>
<name>A0ABS6DJ02_9ENTR</name>
<reference evidence="2" key="2">
    <citation type="submission" date="2023-07" db="EMBL/GenBank/DDBJ databases">
        <title>Cedecea davisae an AmpC producer and its therapeutic implications.</title>
        <authorList>
            <person name="Notter J."/>
        </authorList>
    </citation>
    <scope>NUCLEOTIDE SEQUENCE [LARGE SCALE GENOMIC DNA]</scope>
    <source>
        <strain evidence="2">1</strain>
    </source>
</reference>
<keyword evidence="2" id="KW-1185">Reference proteome</keyword>
<evidence type="ECO:0000313" key="2">
    <source>
        <dbReference type="Proteomes" id="UP000686327"/>
    </source>
</evidence>
<reference evidence="1 2" key="1">
    <citation type="submission" date="2021-04" db="EMBL/GenBank/DDBJ databases">
        <authorList>
            <person name="Seiffert S.N."/>
        </authorList>
    </citation>
    <scope>NUCLEOTIDE SEQUENCE [LARGE SCALE GENOMIC DNA]</scope>
    <source>
        <strain evidence="1 2">1</strain>
    </source>
</reference>
<dbReference type="Proteomes" id="UP000686327">
    <property type="component" value="Unassembled WGS sequence"/>
</dbReference>
<organism evidence="1 2">
    <name type="scientific">Cedecea davisae</name>
    <dbReference type="NCBI Taxonomy" id="158484"/>
    <lineage>
        <taxon>Bacteria</taxon>
        <taxon>Pseudomonadati</taxon>
        <taxon>Pseudomonadota</taxon>
        <taxon>Gammaproteobacteria</taxon>
        <taxon>Enterobacterales</taxon>
        <taxon>Enterobacteriaceae</taxon>
        <taxon>Cedecea</taxon>
    </lineage>
</organism>
<dbReference type="EMBL" id="JAGRYU010000025">
    <property type="protein sequence ID" value="MBU4683037.1"/>
    <property type="molecule type" value="Genomic_DNA"/>
</dbReference>
<dbReference type="RefSeq" id="WP_216376146.1">
    <property type="nucleotide sequence ID" value="NZ_JAGRYT010000028.1"/>
</dbReference>
<protein>
    <submittedName>
        <fullName evidence="1">Uncharacterized protein</fullName>
    </submittedName>
</protein>